<dbReference type="Proteomes" id="UP000297595">
    <property type="component" value="Unassembled WGS sequence"/>
</dbReference>
<name>A0A8H2DUJ9_ORBOL</name>
<dbReference type="AlphaFoldDB" id="A0A8H2DUJ9"/>
<sequence>MSTRHGLARMELHLPRIWAKALTLARGETRSAFGRRISHRKATLPNVTVTAPLCRESCSFSKVSRASVEKEVTLAKFSCPDGPRILKPEFEVNILEIPHRPNSPTFESGMQNINGSCSSLGGIGGRREPESAQPLVEQKIVPCNRVSRGLMVIRSACQRFKPSETLFALPSF</sequence>
<dbReference type="EMBL" id="SOZJ01000005">
    <property type="protein sequence ID" value="TGJ67012.1"/>
    <property type="molecule type" value="Genomic_DNA"/>
</dbReference>
<protein>
    <submittedName>
        <fullName evidence="1">Uncharacterized protein</fullName>
    </submittedName>
</protein>
<comment type="caution">
    <text evidence="1">The sequence shown here is derived from an EMBL/GenBank/DDBJ whole genome shotgun (WGS) entry which is preliminary data.</text>
</comment>
<accession>A0A8H2DUJ9</accession>
<gene>
    <name evidence="1" type="ORF">EYR41_008598</name>
</gene>
<evidence type="ECO:0000313" key="1">
    <source>
        <dbReference type="EMBL" id="TGJ67012.1"/>
    </source>
</evidence>
<proteinExistence type="predicted"/>
<reference evidence="1 2" key="1">
    <citation type="submission" date="2019-03" db="EMBL/GenBank/DDBJ databases">
        <title>Nematode-trapping fungi genome.</title>
        <authorList>
            <person name="Vidal-Diez De Ulzurrun G."/>
        </authorList>
    </citation>
    <scope>NUCLEOTIDE SEQUENCE [LARGE SCALE GENOMIC DNA]</scope>
    <source>
        <strain evidence="1 2">TWF154</strain>
    </source>
</reference>
<organism evidence="1 2">
    <name type="scientific">Orbilia oligospora</name>
    <name type="common">Nematode-trapping fungus</name>
    <name type="synonym">Arthrobotrys oligospora</name>
    <dbReference type="NCBI Taxonomy" id="2813651"/>
    <lineage>
        <taxon>Eukaryota</taxon>
        <taxon>Fungi</taxon>
        <taxon>Dikarya</taxon>
        <taxon>Ascomycota</taxon>
        <taxon>Pezizomycotina</taxon>
        <taxon>Orbiliomycetes</taxon>
        <taxon>Orbiliales</taxon>
        <taxon>Orbiliaceae</taxon>
        <taxon>Orbilia</taxon>
    </lineage>
</organism>
<evidence type="ECO:0000313" key="2">
    <source>
        <dbReference type="Proteomes" id="UP000297595"/>
    </source>
</evidence>